<dbReference type="EMBL" id="JACHJR010000001">
    <property type="protein sequence ID" value="MBB4948456.1"/>
    <property type="molecule type" value="Genomic_DNA"/>
</dbReference>
<dbReference type="InterPro" id="IPR011006">
    <property type="entry name" value="CheY-like_superfamily"/>
</dbReference>
<dbReference type="SUPFAM" id="SSF52172">
    <property type="entry name" value="CheY-like"/>
    <property type="match status" value="1"/>
</dbReference>
<evidence type="ECO:0000256" key="1">
    <source>
        <dbReference type="ARBA" id="ARBA00022553"/>
    </source>
</evidence>
<evidence type="ECO:0000256" key="5">
    <source>
        <dbReference type="ARBA" id="ARBA00023163"/>
    </source>
</evidence>
<dbReference type="CDD" id="cd17574">
    <property type="entry name" value="REC_OmpR"/>
    <property type="match status" value="1"/>
</dbReference>
<dbReference type="SMART" id="SM00862">
    <property type="entry name" value="Trans_reg_C"/>
    <property type="match status" value="1"/>
</dbReference>
<dbReference type="PANTHER" id="PTHR48111:SF1">
    <property type="entry name" value="TWO-COMPONENT RESPONSE REGULATOR ORR33"/>
    <property type="match status" value="1"/>
</dbReference>
<dbReference type="GO" id="GO:0000976">
    <property type="term" value="F:transcription cis-regulatory region binding"/>
    <property type="evidence" value="ECO:0007669"/>
    <property type="project" value="TreeGrafter"/>
</dbReference>
<keyword evidence="3" id="KW-0805">Transcription regulation</keyword>
<protein>
    <submittedName>
        <fullName evidence="10">DNA-binding response OmpR family regulator</fullName>
    </submittedName>
</protein>
<comment type="caution">
    <text evidence="6">Lacks conserved residue(s) required for the propagation of feature annotation.</text>
</comment>
<dbReference type="Gene3D" id="3.40.50.2300">
    <property type="match status" value="1"/>
</dbReference>
<dbReference type="CDD" id="cd00383">
    <property type="entry name" value="trans_reg_C"/>
    <property type="match status" value="1"/>
</dbReference>
<keyword evidence="2" id="KW-0902">Two-component regulatory system</keyword>
<dbReference type="Pfam" id="PF00486">
    <property type="entry name" value="Trans_reg_C"/>
    <property type="match status" value="1"/>
</dbReference>
<evidence type="ECO:0000313" key="10">
    <source>
        <dbReference type="EMBL" id="MBB4948456.1"/>
    </source>
</evidence>
<keyword evidence="11" id="KW-1185">Reference proteome</keyword>
<dbReference type="Gene3D" id="1.10.10.10">
    <property type="entry name" value="Winged helix-like DNA-binding domain superfamily/Winged helix DNA-binding domain"/>
    <property type="match status" value="1"/>
</dbReference>
<evidence type="ECO:0000256" key="6">
    <source>
        <dbReference type="PROSITE-ProRule" id="PRU00169"/>
    </source>
</evidence>
<dbReference type="Gene3D" id="6.10.250.690">
    <property type="match status" value="1"/>
</dbReference>
<dbReference type="Proteomes" id="UP000573327">
    <property type="component" value="Unassembled WGS sequence"/>
</dbReference>
<dbReference type="GO" id="GO:0032993">
    <property type="term" value="C:protein-DNA complex"/>
    <property type="evidence" value="ECO:0007669"/>
    <property type="project" value="TreeGrafter"/>
</dbReference>
<name>A0A7W7SDF8_9ACTN</name>
<dbReference type="PANTHER" id="PTHR48111">
    <property type="entry name" value="REGULATOR OF RPOS"/>
    <property type="match status" value="1"/>
</dbReference>
<evidence type="ECO:0000259" key="9">
    <source>
        <dbReference type="PROSITE" id="PS51755"/>
    </source>
</evidence>
<dbReference type="InterPro" id="IPR001867">
    <property type="entry name" value="OmpR/PhoB-type_DNA-bd"/>
</dbReference>
<evidence type="ECO:0000313" key="11">
    <source>
        <dbReference type="Proteomes" id="UP000573327"/>
    </source>
</evidence>
<dbReference type="Pfam" id="PF00072">
    <property type="entry name" value="Response_reg"/>
    <property type="match status" value="1"/>
</dbReference>
<dbReference type="InterPro" id="IPR001789">
    <property type="entry name" value="Sig_transdc_resp-reg_receiver"/>
</dbReference>
<evidence type="ECO:0000256" key="7">
    <source>
        <dbReference type="PROSITE-ProRule" id="PRU01091"/>
    </source>
</evidence>
<evidence type="ECO:0000259" key="8">
    <source>
        <dbReference type="PROSITE" id="PS50110"/>
    </source>
</evidence>
<keyword evidence="4 7" id="KW-0238">DNA-binding</keyword>
<evidence type="ECO:0000256" key="4">
    <source>
        <dbReference type="ARBA" id="ARBA00023125"/>
    </source>
</evidence>
<dbReference type="SMART" id="SM00448">
    <property type="entry name" value="REC"/>
    <property type="match status" value="1"/>
</dbReference>
<dbReference type="GO" id="GO:0006355">
    <property type="term" value="P:regulation of DNA-templated transcription"/>
    <property type="evidence" value="ECO:0007669"/>
    <property type="project" value="InterPro"/>
</dbReference>
<organism evidence="10 11">
    <name type="scientific">Kitasatospora gansuensis</name>
    <dbReference type="NCBI Taxonomy" id="258050"/>
    <lineage>
        <taxon>Bacteria</taxon>
        <taxon>Bacillati</taxon>
        <taxon>Actinomycetota</taxon>
        <taxon>Actinomycetes</taxon>
        <taxon>Kitasatosporales</taxon>
        <taxon>Streptomycetaceae</taxon>
        <taxon>Kitasatospora</taxon>
    </lineage>
</organism>
<accession>A0A7W7SDF8</accession>
<dbReference type="GO" id="GO:0005829">
    <property type="term" value="C:cytosol"/>
    <property type="evidence" value="ECO:0007669"/>
    <property type="project" value="TreeGrafter"/>
</dbReference>
<keyword evidence="5" id="KW-0804">Transcription</keyword>
<evidence type="ECO:0000256" key="2">
    <source>
        <dbReference type="ARBA" id="ARBA00023012"/>
    </source>
</evidence>
<dbReference type="AlphaFoldDB" id="A0A7W7SDF8"/>
<dbReference type="PROSITE" id="PS50110">
    <property type="entry name" value="RESPONSE_REGULATORY"/>
    <property type="match status" value="1"/>
</dbReference>
<comment type="caution">
    <text evidence="10">The sequence shown here is derived from an EMBL/GenBank/DDBJ whole genome shotgun (WGS) entry which is preliminary data.</text>
</comment>
<dbReference type="InterPro" id="IPR036388">
    <property type="entry name" value="WH-like_DNA-bd_sf"/>
</dbReference>
<feature type="domain" description="OmpR/PhoB-type" evidence="9">
    <location>
        <begin position="144"/>
        <end position="236"/>
    </location>
</feature>
<sequence>MRNGFIQPMTETIDDIGADITWRVLVVESDSRDREIFEQGLSFYGCKVSAVSTGREALDAFREVDLVLLGLDLADRDGLEICRMIRAASDTPIIAITARGAERDAVLGLRAGADDYVVKPCGSHELAARIDAVMRRVRVGRNAERVIEHGCLRIDTGRREVTLKDRTIKTTKKEFELLHLLASHPGTVLSRETIMRQVWGASWSRRTIDTHVSSIRTKLGRNDWIITVRGVGFMMA</sequence>
<dbReference type="GO" id="GO:0000156">
    <property type="term" value="F:phosphorelay response regulator activity"/>
    <property type="evidence" value="ECO:0007669"/>
    <property type="project" value="TreeGrafter"/>
</dbReference>
<dbReference type="InterPro" id="IPR039420">
    <property type="entry name" value="WalR-like"/>
</dbReference>
<feature type="DNA-binding region" description="OmpR/PhoB-type" evidence="7">
    <location>
        <begin position="144"/>
        <end position="236"/>
    </location>
</feature>
<proteinExistence type="predicted"/>
<dbReference type="RefSeq" id="WP_246511050.1">
    <property type="nucleotide sequence ID" value="NZ_JACHJR010000001.1"/>
</dbReference>
<evidence type="ECO:0000256" key="3">
    <source>
        <dbReference type="ARBA" id="ARBA00023015"/>
    </source>
</evidence>
<feature type="domain" description="Response regulatory" evidence="8">
    <location>
        <begin position="23"/>
        <end position="134"/>
    </location>
</feature>
<keyword evidence="1" id="KW-0597">Phosphoprotein</keyword>
<dbReference type="PROSITE" id="PS51755">
    <property type="entry name" value="OMPR_PHOB"/>
    <property type="match status" value="1"/>
</dbReference>
<gene>
    <name evidence="10" type="ORF">F4556_003991</name>
</gene>
<reference evidence="10 11" key="1">
    <citation type="submission" date="2020-08" db="EMBL/GenBank/DDBJ databases">
        <title>Sequencing the genomes of 1000 actinobacteria strains.</title>
        <authorList>
            <person name="Klenk H.-P."/>
        </authorList>
    </citation>
    <scope>NUCLEOTIDE SEQUENCE [LARGE SCALE GENOMIC DNA]</scope>
    <source>
        <strain evidence="10 11">DSM 44786</strain>
    </source>
</reference>